<evidence type="ECO:0000256" key="5">
    <source>
        <dbReference type="ARBA" id="ARBA00023122"/>
    </source>
</evidence>
<dbReference type="InterPro" id="IPR054115">
    <property type="entry name" value="CorC_N"/>
</dbReference>
<dbReference type="OrthoDB" id="9797674at2"/>
<dbReference type="SUPFAM" id="SSF56176">
    <property type="entry name" value="FAD-binding/transporter-associated domain-like"/>
    <property type="match status" value="1"/>
</dbReference>
<dbReference type="InterPro" id="IPR046342">
    <property type="entry name" value="CBS_dom_sf"/>
</dbReference>
<organism evidence="11 12">
    <name type="scientific">Wenzhouxiangella sediminis</name>
    <dbReference type="NCBI Taxonomy" id="1792836"/>
    <lineage>
        <taxon>Bacteria</taxon>
        <taxon>Pseudomonadati</taxon>
        <taxon>Pseudomonadota</taxon>
        <taxon>Gammaproteobacteria</taxon>
        <taxon>Chromatiales</taxon>
        <taxon>Wenzhouxiangellaceae</taxon>
        <taxon>Wenzhouxiangella</taxon>
    </lineage>
</organism>
<comment type="similarity">
    <text evidence="1">Belongs to the UPF0053 family.</text>
</comment>
<evidence type="ECO:0000256" key="4">
    <source>
        <dbReference type="ARBA" id="ARBA00022842"/>
    </source>
</evidence>
<dbReference type="Pfam" id="PF03471">
    <property type="entry name" value="CorC_HlyC"/>
    <property type="match status" value="1"/>
</dbReference>
<evidence type="ECO:0000256" key="3">
    <source>
        <dbReference type="ARBA" id="ARBA00022737"/>
    </source>
</evidence>
<accession>A0A3E1KC87</accession>
<keyword evidence="6" id="KW-0170">Cobalt</keyword>
<evidence type="ECO:0000313" key="11">
    <source>
        <dbReference type="EMBL" id="RFF32330.1"/>
    </source>
</evidence>
<keyword evidence="2" id="KW-0813">Transport</keyword>
<evidence type="ECO:0000256" key="8">
    <source>
        <dbReference type="ARBA" id="ARBA00040729"/>
    </source>
</evidence>
<dbReference type="InterPro" id="IPR005170">
    <property type="entry name" value="Transptr-assoc_dom"/>
</dbReference>
<keyword evidence="3" id="KW-0677">Repeat</keyword>
<dbReference type="SMART" id="SM01091">
    <property type="entry name" value="CorC_HlyC"/>
    <property type="match status" value="1"/>
</dbReference>
<dbReference type="Gene3D" id="3.10.580.10">
    <property type="entry name" value="CBS-domain"/>
    <property type="match status" value="1"/>
</dbReference>
<evidence type="ECO:0000256" key="1">
    <source>
        <dbReference type="ARBA" id="ARBA00006337"/>
    </source>
</evidence>
<dbReference type="GO" id="GO:0050660">
    <property type="term" value="F:flavin adenine dinucleotide binding"/>
    <property type="evidence" value="ECO:0007669"/>
    <property type="project" value="InterPro"/>
</dbReference>
<dbReference type="RefSeq" id="WP_116649512.1">
    <property type="nucleotide sequence ID" value="NZ_QUZK01000012.1"/>
</dbReference>
<reference evidence="11 12" key="1">
    <citation type="submission" date="2018-08" db="EMBL/GenBank/DDBJ databases">
        <title>Wenzhouxiangella salilacus sp. nov., a novel bacterium isolated from a saline lake in Xinjiang Province, China.</title>
        <authorList>
            <person name="Han S."/>
        </authorList>
    </citation>
    <scope>NUCLEOTIDE SEQUENCE [LARGE SCALE GENOMIC DNA]</scope>
    <source>
        <strain evidence="11 12">XDB06</strain>
    </source>
</reference>
<dbReference type="SMART" id="SM00116">
    <property type="entry name" value="CBS"/>
    <property type="match status" value="2"/>
</dbReference>
<dbReference type="EMBL" id="QUZK01000012">
    <property type="protein sequence ID" value="RFF32330.1"/>
    <property type="molecule type" value="Genomic_DNA"/>
</dbReference>
<dbReference type="AlphaFoldDB" id="A0A3E1KC87"/>
<comment type="function">
    <text evidence="7">Plays a role in the transport of magnesium and cobalt ions.</text>
</comment>
<dbReference type="Gene3D" id="3.30.465.10">
    <property type="match status" value="1"/>
</dbReference>
<evidence type="ECO:0000313" key="12">
    <source>
        <dbReference type="Proteomes" id="UP000260351"/>
    </source>
</evidence>
<dbReference type="InterPro" id="IPR044751">
    <property type="entry name" value="Ion_transp-like_CBS"/>
</dbReference>
<dbReference type="Pfam" id="PF00571">
    <property type="entry name" value="CBS"/>
    <property type="match status" value="2"/>
</dbReference>
<evidence type="ECO:0000256" key="2">
    <source>
        <dbReference type="ARBA" id="ARBA00022448"/>
    </source>
</evidence>
<keyword evidence="5 9" id="KW-0129">CBS domain</keyword>
<gene>
    <name evidence="11" type="ORF">DZC52_02385</name>
</gene>
<dbReference type="InterPro" id="IPR016169">
    <property type="entry name" value="FAD-bd_PCMH_sub2"/>
</dbReference>
<sequence length="282" mass="31243">MNEETSDSSNGSSSASSRGWLERIGRAFGSEPRSREDLVELLRDVSEQGLIEPDTLAMLEGALEVDELQVRDVMIPRSHMVVIPDGTPLDEILPIIIESGHSRFPVVGEHRDEIKGILLAKDLLKMVANGNDIDIDELVRAPVIIPESKRLNVLLREFRVSKNHMAIVVDEYGGVSGLITIEDVLEEIVGDIDDEHDAEAVQDIQRIEEGKYLVQALTAIDDFNESFETDFSDDEYDTIGGLVVAEFGRLPESGESVEIGGWNFVVTSADDRRLHAMEVFQA</sequence>
<dbReference type="InterPro" id="IPR036318">
    <property type="entry name" value="FAD-bd_PCMH-like_sf"/>
</dbReference>
<protein>
    <recommendedName>
        <fullName evidence="8">Magnesium and cobalt efflux protein CorC</fullName>
    </recommendedName>
</protein>
<dbReference type="PANTHER" id="PTHR22777">
    <property type="entry name" value="HEMOLYSIN-RELATED"/>
    <property type="match status" value="1"/>
</dbReference>
<evidence type="ECO:0000256" key="6">
    <source>
        <dbReference type="ARBA" id="ARBA00023285"/>
    </source>
</evidence>
<dbReference type="Pfam" id="PF21917">
    <property type="entry name" value="NMB0537_N"/>
    <property type="match status" value="1"/>
</dbReference>
<comment type="caution">
    <text evidence="11">The sequence shown here is derived from an EMBL/GenBank/DDBJ whole genome shotgun (WGS) entry which is preliminary data.</text>
</comment>
<evidence type="ECO:0000259" key="10">
    <source>
        <dbReference type="PROSITE" id="PS51371"/>
    </source>
</evidence>
<dbReference type="GO" id="GO:0005886">
    <property type="term" value="C:plasma membrane"/>
    <property type="evidence" value="ECO:0007669"/>
    <property type="project" value="TreeGrafter"/>
</dbReference>
<keyword evidence="4" id="KW-0460">Magnesium</keyword>
<evidence type="ECO:0000256" key="9">
    <source>
        <dbReference type="PROSITE-ProRule" id="PRU00703"/>
    </source>
</evidence>
<feature type="domain" description="CBS" evidence="10">
    <location>
        <begin position="138"/>
        <end position="195"/>
    </location>
</feature>
<dbReference type="SUPFAM" id="SSF54631">
    <property type="entry name" value="CBS-domain pair"/>
    <property type="match status" value="1"/>
</dbReference>
<dbReference type="Proteomes" id="UP000260351">
    <property type="component" value="Unassembled WGS sequence"/>
</dbReference>
<name>A0A3E1KC87_9GAMM</name>
<proteinExistence type="inferred from homology"/>
<evidence type="ECO:0000256" key="7">
    <source>
        <dbReference type="ARBA" id="ARBA00037273"/>
    </source>
</evidence>
<feature type="domain" description="CBS" evidence="10">
    <location>
        <begin position="74"/>
        <end position="133"/>
    </location>
</feature>
<dbReference type="CDD" id="cd04590">
    <property type="entry name" value="CBS_pair_CorC_HlyC_assoc"/>
    <property type="match status" value="1"/>
</dbReference>
<dbReference type="PROSITE" id="PS51371">
    <property type="entry name" value="CBS"/>
    <property type="match status" value="2"/>
</dbReference>
<keyword evidence="12" id="KW-1185">Reference proteome</keyword>
<dbReference type="InterPro" id="IPR000644">
    <property type="entry name" value="CBS_dom"/>
</dbReference>
<dbReference type="PANTHER" id="PTHR22777:SF27">
    <property type="entry name" value="MAGNESIUM AND COBALT EFFLUX PROTEIN CORC"/>
    <property type="match status" value="1"/>
</dbReference>
<dbReference type="FunFam" id="3.10.580.10:FF:000002">
    <property type="entry name" value="Magnesium/cobalt efflux protein CorC"/>
    <property type="match status" value="1"/>
</dbReference>